<organism evidence="1 2">
    <name type="scientific">Agromyces bracchium</name>
    <dbReference type="NCBI Taxonomy" id="88376"/>
    <lineage>
        <taxon>Bacteria</taxon>
        <taxon>Bacillati</taxon>
        <taxon>Actinomycetota</taxon>
        <taxon>Actinomycetes</taxon>
        <taxon>Micrococcales</taxon>
        <taxon>Microbacteriaceae</taxon>
        <taxon>Agromyces</taxon>
    </lineage>
</organism>
<evidence type="ECO:0008006" key="3">
    <source>
        <dbReference type="Google" id="ProtNLM"/>
    </source>
</evidence>
<keyword evidence="2" id="KW-1185">Reference proteome</keyword>
<name>A0A6I3M8V6_9MICO</name>
<sequence>MIDPTEIAIASIEKREIDMNLLLDEKDLTLQNLRKKGILFIEPIRLSIKGDGQFLLYQTIGLSLVHKSKDQNNQKRYSENVDKKKLGERDKNNFDLVAPENILSPRRRRELRILICLNSGNNNGVNPNPIGNRVKNCSQLFDENKDFDRDKNTFRKFKFFLWPNYRLEDLACMNRYWFDTNNGSRFSILRIHMYPQLKMRL</sequence>
<dbReference type="EMBL" id="WMLB01000028">
    <property type="protein sequence ID" value="MTH69411.1"/>
    <property type="molecule type" value="Genomic_DNA"/>
</dbReference>
<dbReference type="AlphaFoldDB" id="A0A6I3M8V6"/>
<gene>
    <name evidence="1" type="ORF">GJ743_13635</name>
</gene>
<reference evidence="1 2" key="1">
    <citation type="submission" date="2019-11" db="EMBL/GenBank/DDBJ databases">
        <title>Agromyces kandeliae sp. nov., isolated from mangrove soil.</title>
        <authorList>
            <person name="Wang R."/>
        </authorList>
    </citation>
    <scope>NUCLEOTIDE SEQUENCE [LARGE SCALE GENOMIC DNA]</scope>
    <source>
        <strain evidence="1 2">JCM 11433</strain>
    </source>
</reference>
<protein>
    <recommendedName>
        <fullName evidence="3">Ycf1</fullName>
    </recommendedName>
</protein>
<accession>A0A6I3M8V6</accession>
<dbReference type="OrthoDB" id="5143061at2"/>
<comment type="caution">
    <text evidence="1">The sequence shown here is derived from an EMBL/GenBank/DDBJ whole genome shotgun (WGS) entry which is preliminary data.</text>
</comment>
<proteinExistence type="predicted"/>
<evidence type="ECO:0000313" key="2">
    <source>
        <dbReference type="Proteomes" id="UP000433071"/>
    </source>
</evidence>
<dbReference type="Proteomes" id="UP000433071">
    <property type="component" value="Unassembled WGS sequence"/>
</dbReference>
<evidence type="ECO:0000313" key="1">
    <source>
        <dbReference type="EMBL" id="MTH69411.1"/>
    </source>
</evidence>